<dbReference type="Gene3D" id="2.40.50.140">
    <property type="entry name" value="Nucleic acid-binding proteins"/>
    <property type="match status" value="1"/>
</dbReference>
<dbReference type="SUPFAM" id="SSF50249">
    <property type="entry name" value="Nucleic acid-binding proteins"/>
    <property type="match status" value="1"/>
</dbReference>
<dbReference type="PANTHER" id="PTHR47165:SF4">
    <property type="entry name" value="OS03G0429900 PROTEIN"/>
    <property type="match status" value="1"/>
</dbReference>
<name>A0A178WIL1_ARATH</name>
<proteinExistence type="predicted"/>
<dbReference type="EMBL" id="LUHQ01000001">
    <property type="protein sequence ID" value="OAP16932.1"/>
    <property type="molecule type" value="Genomic_DNA"/>
</dbReference>
<dbReference type="PANTHER" id="PTHR47165">
    <property type="entry name" value="OS03G0429900 PROTEIN"/>
    <property type="match status" value="1"/>
</dbReference>
<accession>A0A178WIL1</accession>
<dbReference type="InterPro" id="IPR003871">
    <property type="entry name" value="RFA1B/D_OB_1st"/>
</dbReference>
<feature type="domain" description="Replication protein A 70 kDa DNA-binding subunit B/D first OB fold" evidence="1">
    <location>
        <begin position="9"/>
        <end position="106"/>
    </location>
</feature>
<dbReference type="Proteomes" id="UP000078284">
    <property type="component" value="Chromosome 1"/>
</dbReference>
<evidence type="ECO:0000313" key="3">
    <source>
        <dbReference type="Proteomes" id="UP000078284"/>
    </source>
</evidence>
<gene>
    <name evidence="2" type="ordered locus">AXX17_At1g37180</name>
</gene>
<dbReference type="AlphaFoldDB" id="A0A178WIL1"/>
<reference evidence="3" key="1">
    <citation type="journal article" date="2016" name="Proc. Natl. Acad. Sci. U.S.A.">
        <title>Chromosome-level assembly of Arabidopsis thaliana Ler reveals the extent of translocation and inversion polymorphisms.</title>
        <authorList>
            <person name="Zapata L."/>
            <person name="Ding J."/>
            <person name="Willing E.M."/>
            <person name="Hartwig B."/>
            <person name="Bezdan D."/>
            <person name="Jiao W.B."/>
            <person name="Patel V."/>
            <person name="Velikkakam James G."/>
            <person name="Koornneef M."/>
            <person name="Ossowski S."/>
            <person name="Schneeberger K."/>
        </authorList>
    </citation>
    <scope>NUCLEOTIDE SEQUENCE [LARGE SCALE GENOMIC DNA]</scope>
    <source>
        <strain evidence="3">cv. Landsberg erecta</strain>
    </source>
</reference>
<dbReference type="CDD" id="cd04480">
    <property type="entry name" value="RPA1_DBD_A_like"/>
    <property type="match status" value="1"/>
</dbReference>
<organism evidence="2 3">
    <name type="scientific">Arabidopsis thaliana</name>
    <name type="common">Mouse-ear cress</name>
    <dbReference type="NCBI Taxonomy" id="3702"/>
    <lineage>
        <taxon>Eukaryota</taxon>
        <taxon>Viridiplantae</taxon>
        <taxon>Streptophyta</taxon>
        <taxon>Embryophyta</taxon>
        <taxon>Tracheophyta</taxon>
        <taxon>Spermatophyta</taxon>
        <taxon>Magnoliopsida</taxon>
        <taxon>eudicotyledons</taxon>
        <taxon>Gunneridae</taxon>
        <taxon>Pentapetalae</taxon>
        <taxon>rosids</taxon>
        <taxon>malvids</taxon>
        <taxon>Brassicales</taxon>
        <taxon>Brassicaceae</taxon>
        <taxon>Camelineae</taxon>
        <taxon>Arabidopsis</taxon>
    </lineage>
</organism>
<evidence type="ECO:0000313" key="2">
    <source>
        <dbReference type="EMBL" id="OAP16932.1"/>
    </source>
</evidence>
<comment type="caution">
    <text evidence="2">The sequence shown here is derived from an EMBL/GenBank/DDBJ whole genome shotgun (WGS) entry which is preliminary data.</text>
</comment>
<dbReference type="InterPro" id="IPR012340">
    <property type="entry name" value="NA-bd_OB-fold"/>
</dbReference>
<protein>
    <recommendedName>
        <fullName evidence="1">Replication protein A 70 kDa DNA-binding subunit B/D first OB fold domain-containing protein</fullName>
    </recommendedName>
</protein>
<dbReference type="ExpressionAtlas" id="A0A178WIL1">
    <property type="expression patterns" value="differential"/>
</dbReference>
<dbReference type="Pfam" id="PF02721">
    <property type="entry name" value="DUF223"/>
    <property type="match status" value="1"/>
</dbReference>
<evidence type="ECO:0000259" key="1">
    <source>
        <dbReference type="Pfam" id="PF02721"/>
    </source>
</evidence>
<sequence>MASILSNSFVYLREINPALDQYKIKVRVVRLWRLFKSIEMVLVDGEGTRVHASIEEGLGKRFQHQFVSGESRIIDTFSFVYYDGDYRTSPLSFKIVFYRTTTVKPCDNFPSQAPDKYFKEFNEILSGRLDRQILIDVLGQIVDVGSLDSIKAKGKDTVKLSAGSEDLIHVDSKNKTSHSAVTLYEEFFQLNEKKTVEDIVYACDVSTCVTIARVCFIETMPKCCGVCDADATDVSYSVVYLLIMMSLDLYRYKLILRASYGASPEVKLLFFDGLAQCLIGKTAAEFFAEVPKELTVVSDSACDIINPKIEMIESSVVDDSPSTDKRIFDDVKSKPALDFNQNYRSGGGGVIVAVHGWWKVDRYFDGKKNVQICTFGALSIVFPDPNIPQADELREMIAMDVSENSE</sequence>